<protein>
    <submittedName>
        <fullName evidence="3">Phage antirepressor protein YoqD, KilAC domain</fullName>
    </submittedName>
</protein>
<evidence type="ECO:0000259" key="1">
    <source>
        <dbReference type="Pfam" id="PF03374"/>
    </source>
</evidence>
<reference evidence="3 4" key="1">
    <citation type="submission" date="2016-11" db="EMBL/GenBank/DDBJ databases">
        <authorList>
            <person name="Jaros S."/>
            <person name="Januszkiewicz K."/>
            <person name="Wedrychowicz H."/>
        </authorList>
    </citation>
    <scope>NUCLEOTIDE SEQUENCE [LARGE SCALE GENOMIC DNA]</scope>
    <source>
        <strain evidence="3 4">DSM 10068</strain>
    </source>
</reference>
<evidence type="ECO:0000259" key="2">
    <source>
        <dbReference type="Pfam" id="PF08346"/>
    </source>
</evidence>
<organism evidence="3 4">
    <name type="scientific">Sporobacter termitidis DSM 10068</name>
    <dbReference type="NCBI Taxonomy" id="1123282"/>
    <lineage>
        <taxon>Bacteria</taxon>
        <taxon>Bacillati</taxon>
        <taxon>Bacillota</taxon>
        <taxon>Clostridia</taxon>
        <taxon>Eubacteriales</taxon>
        <taxon>Oscillospiraceae</taxon>
        <taxon>Sporobacter</taxon>
    </lineage>
</organism>
<evidence type="ECO:0000313" key="3">
    <source>
        <dbReference type="EMBL" id="SHI23838.1"/>
    </source>
</evidence>
<proteinExistence type="predicted"/>
<name>A0A1M5ZI55_9FIRM</name>
<feature type="domain" description="AntA/AntB antirepressor" evidence="2">
    <location>
        <begin position="16"/>
        <end position="83"/>
    </location>
</feature>
<sequence length="231" mass="27195">MNDLIKITYDNDRPTVSGRELYEFLDYDKSQWARWYKKNIEEDPLFAEGIDYVPLDIMSNGNMTKDFQLTIEMAKELSMLARNEKGKQARQYFINLEKAWNTPEAIMSRALRMADEQLKMLKIVNSELTVSNTIMAPKADYFDQLVDRNLLTNFRETAKQLGIREKEFMAFLYARKYIYRDQKGKIQPYADKNNGLFELKETFNEKTQWSGTQTLITPKGRETFRLLCVGI</sequence>
<dbReference type="GO" id="GO:0003677">
    <property type="term" value="F:DNA binding"/>
    <property type="evidence" value="ECO:0007669"/>
    <property type="project" value="InterPro"/>
</dbReference>
<dbReference type="Pfam" id="PF08346">
    <property type="entry name" value="AntA"/>
    <property type="match status" value="1"/>
</dbReference>
<dbReference type="RefSeq" id="WP_073083078.1">
    <property type="nucleotide sequence ID" value="NZ_FQXV01000022.1"/>
</dbReference>
<dbReference type="AlphaFoldDB" id="A0A1M5ZI55"/>
<dbReference type="Proteomes" id="UP000183995">
    <property type="component" value="Unassembled WGS sequence"/>
</dbReference>
<evidence type="ECO:0000313" key="4">
    <source>
        <dbReference type="Proteomes" id="UP000183995"/>
    </source>
</evidence>
<dbReference type="Pfam" id="PF03374">
    <property type="entry name" value="ANT"/>
    <property type="match status" value="1"/>
</dbReference>
<dbReference type="InterPro" id="IPR013557">
    <property type="entry name" value="AntA/B_antirep"/>
</dbReference>
<dbReference type="STRING" id="1123282.SAMN02745823_03771"/>
<accession>A0A1M5ZI55</accession>
<dbReference type="InterPro" id="IPR005039">
    <property type="entry name" value="Ant_C"/>
</dbReference>
<gene>
    <name evidence="3" type="ORF">SAMN02745823_03771</name>
</gene>
<dbReference type="EMBL" id="FQXV01000022">
    <property type="protein sequence ID" value="SHI23838.1"/>
    <property type="molecule type" value="Genomic_DNA"/>
</dbReference>
<keyword evidence="4" id="KW-1185">Reference proteome</keyword>
<feature type="domain" description="Antirepressor protein C-terminal" evidence="1">
    <location>
        <begin position="133"/>
        <end position="225"/>
    </location>
</feature>